<reference evidence="2 3" key="1">
    <citation type="submission" date="2018-11" db="EMBL/GenBank/DDBJ databases">
        <title>Sequencing the genomes of 1000 actinobacteria strains.</title>
        <authorList>
            <person name="Klenk H.-P."/>
        </authorList>
    </citation>
    <scope>NUCLEOTIDE SEQUENCE [LARGE SCALE GENOMIC DNA]</scope>
    <source>
        <strain evidence="2 3">DSM 44231</strain>
    </source>
</reference>
<protein>
    <submittedName>
        <fullName evidence="2">Uncharacterized protein DUF3846</fullName>
    </submittedName>
</protein>
<keyword evidence="3" id="KW-1185">Reference proteome</keyword>
<dbReference type="AlphaFoldDB" id="A0A3N1H8X8"/>
<comment type="caution">
    <text evidence="2">The sequence shown here is derived from an EMBL/GenBank/DDBJ whole genome shotgun (WGS) entry which is preliminary data.</text>
</comment>
<proteinExistence type="predicted"/>
<dbReference type="OrthoDB" id="2088281at2"/>
<dbReference type="RefSeq" id="WP_123744534.1">
    <property type="nucleotide sequence ID" value="NZ_RJKM01000001.1"/>
</dbReference>
<feature type="domain" description="DUF3846" evidence="1">
    <location>
        <begin position="6"/>
        <end position="101"/>
    </location>
</feature>
<evidence type="ECO:0000313" key="2">
    <source>
        <dbReference type="EMBL" id="ROP38970.1"/>
    </source>
</evidence>
<dbReference type="EMBL" id="RJKM01000001">
    <property type="protein sequence ID" value="ROP38970.1"/>
    <property type="molecule type" value="Genomic_DNA"/>
</dbReference>
<evidence type="ECO:0000259" key="1">
    <source>
        <dbReference type="Pfam" id="PF12957"/>
    </source>
</evidence>
<name>A0A3N1H8X8_9PSEU</name>
<dbReference type="Proteomes" id="UP000268727">
    <property type="component" value="Unassembled WGS sequence"/>
</dbReference>
<gene>
    <name evidence="2" type="ORF">EDD40_4337</name>
</gene>
<sequence length="279" mass="31574">MLTAIVIPADERQPIRQQQIEPHDLNAYRQIVGGNLEVVTLDRPPVSLYLNEEGKLEGLPVNPRATALAWVHNSALRAATDVIVGPAFIVGPVDRHGDDLTAPLDLVDLLFTTKRFRVQVLIGTSQQWRQAEMVFASWMEAYRYAARLGLIQPDAREVRVVPELDDQLRETWYQLGQANEWIAAAEDPPFTRDSFVGCYSVEELAERISDGNWSLGTAFYYHDLCFINQVNGGDEWLTIRHGIAFESMTLEPIIEEGRFASLIARLLAASQEQCWMLMY</sequence>
<dbReference type="InterPro" id="IPR024559">
    <property type="entry name" value="DUF3846"/>
</dbReference>
<organism evidence="2 3">
    <name type="scientific">Saccharothrix texasensis</name>
    <dbReference type="NCBI Taxonomy" id="103734"/>
    <lineage>
        <taxon>Bacteria</taxon>
        <taxon>Bacillati</taxon>
        <taxon>Actinomycetota</taxon>
        <taxon>Actinomycetes</taxon>
        <taxon>Pseudonocardiales</taxon>
        <taxon>Pseudonocardiaceae</taxon>
        <taxon>Saccharothrix</taxon>
    </lineage>
</organism>
<accession>A0A3N1H8X8</accession>
<evidence type="ECO:0000313" key="3">
    <source>
        <dbReference type="Proteomes" id="UP000268727"/>
    </source>
</evidence>
<dbReference type="Pfam" id="PF12957">
    <property type="entry name" value="DUF3846"/>
    <property type="match status" value="1"/>
</dbReference>